<dbReference type="InterPro" id="IPR045736">
    <property type="entry name" value="START_2"/>
</dbReference>
<feature type="domain" description="START-like" evidence="1">
    <location>
        <begin position="1"/>
        <end position="123"/>
    </location>
</feature>
<evidence type="ECO:0000313" key="2">
    <source>
        <dbReference type="EMBL" id="MVN75761.1"/>
    </source>
</evidence>
<keyword evidence="3" id="KW-1185">Reference proteome</keyword>
<dbReference type="InterPro" id="IPR023393">
    <property type="entry name" value="START-like_dom_sf"/>
</dbReference>
<dbReference type="EMBL" id="WQKZ01000001">
    <property type="protein sequence ID" value="MVN75761.1"/>
    <property type="molecule type" value="Genomic_DNA"/>
</dbReference>
<name>A0A7K1TC71_9BACT</name>
<proteinExistence type="predicted"/>
<gene>
    <name evidence="2" type="ORF">GO988_05420</name>
</gene>
<dbReference type="Proteomes" id="UP000441336">
    <property type="component" value="Unassembled WGS sequence"/>
</dbReference>
<sequence length="124" mass="14676">MEYSINASPKLLFPYIASASGLSQWFCDDVRLDPEHRFNMVWDKQNHYAEVAIQRPGRSIRYVFLDEHKRPQLDANYLDFTLEYSRITDEVFLRVTDYSDHTDTKEQQELWEGLVSKLREQVGG</sequence>
<comment type="caution">
    <text evidence="2">The sequence shown here is derived from an EMBL/GenBank/DDBJ whole genome shotgun (WGS) entry which is preliminary data.</text>
</comment>
<evidence type="ECO:0000313" key="3">
    <source>
        <dbReference type="Proteomes" id="UP000441336"/>
    </source>
</evidence>
<organism evidence="2 3">
    <name type="scientific">Hymenobacter ginkgonis</name>
    <dbReference type="NCBI Taxonomy" id="2682976"/>
    <lineage>
        <taxon>Bacteria</taxon>
        <taxon>Pseudomonadati</taxon>
        <taxon>Bacteroidota</taxon>
        <taxon>Cytophagia</taxon>
        <taxon>Cytophagales</taxon>
        <taxon>Hymenobacteraceae</taxon>
        <taxon>Hymenobacter</taxon>
    </lineage>
</organism>
<dbReference type="AlphaFoldDB" id="A0A7K1TC71"/>
<dbReference type="SUPFAM" id="SSF55961">
    <property type="entry name" value="Bet v1-like"/>
    <property type="match status" value="1"/>
</dbReference>
<evidence type="ECO:0000259" key="1">
    <source>
        <dbReference type="Pfam" id="PF19569"/>
    </source>
</evidence>
<dbReference type="Pfam" id="PF19569">
    <property type="entry name" value="START_2"/>
    <property type="match status" value="1"/>
</dbReference>
<accession>A0A7K1TC71</accession>
<reference evidence="2 3" key="1">
    <citation type="submission" date="2019-12" db="EMBL/GenBank/DDBJ databases">
        <title>Hymenobacter sp. HMF4947 Genome sequencing and assembly.</title>
        <authorList>
            <person name="Kang H."/>
            <person name="Cha I."/>
            <person name="Kim H."/>
            <person name="Joh K."/>
        </authorList>
    </citation>
    <scope>NUCLEOTIDE SEQUENCE [LARGE SCALE GENOMIC DNA]</scope>
    <source>
        <strain evidence="2 3">HMF4947</strain>
    </source>
</reference>
<dbReference type="Gene3D" id="3.30.530.20">
    <property type="match status" value="1"/>
</dbReference>
<protein>
    <submittedName>
        <fullName evidence="2">ATPase</fullName>
    </submittedName>
</protein>